<proteinExistence type="predicted"/>
<gene>
    <name evidence="1" type="ORF">OSB04_012643</name>
</gene>
<organism evidence="1 2">
    <name type="scientific">Centaurea solstitialis</name>
    <name type="common">yellow star-thistle</name>
    <dbReference type="NCBI Taxonomy" id="347529"/>
    <lineage>
        <taxon>Eukaryota</taxon>
        <taxon>Viridiplantae</taxon>
        <taxon>Streptophyta</taxon>
        <taxon>Embryophyta</taxon>
        <taxon>Tracheophyta</taxon>
        <taxon>Spermatophyta</taxon>
        <taxon>Magnoliopsida</taxon>
        <taxon>eudicotyledons</taxon>
        <taxon>Gunneridae</taxon>
        <taxon>Pentapetalae</taxon>
        <taxon>asterids</taxon>
        <taxon>campanulids</taxon>
        <taxon>Asterales</taxon>
        <taxon>Asteraceae</taxon>
        <taxon>Carduoideae</taxon>
        <taxon>Cardueae</taxon>
        <taxon>Centaureinae</taxon>
        <taxon>Centaurea</taxon>
    </lineage>
</organism>
<evidence type="ECO:0000313" key="1">
    <source>
        <dbReference type="EMBL" id="KAJ9558029.1"/>
    </source>
</evidence>
<feature type="non-terminal residue" evidence="1">
    <location>
        <position position="88"/>
    </location>
</feature>
<evidence type="ECO:0000313" key="2">
    <source>
        <dbReference type="Proteomes" id="UP001172457"/>
    </source>
</evidence>
<protein>
    <submittedName>
        <fullName evidence="1">Uncharacterized protein</fullName>
    </submittedName>
</protein>
<keyword evidence="2" id="KW-1185">Reference proteome</keyword>
<name>A0AA38TBR3_9ASTR</name>
<dbReference type="Proteomes" id="UP001172457">
    <property type="component" value="Chromosome 3"/>
</dbReference>
<comment type="caution">
    <text evidence="1">The sequence shown here is derived from an EMBL/GenBank/DDBJ whole genome shotgun (WGS) entry which is preliminary data.</text>
</comment>
<dbReference type="AlphaFoldDB" id="A0AA38TBR3"/>
<sequence>MVPPCLHVETMVHRLNQTIDDTAISTFIFFSPDTDTITKIERRKLVNELGNPDPHDVSPCKKVTFEFILDKVFDLMIPPTHDPEESTS</sequence>
<dbReference type="EMBL" id="JARYMX010000003">
    <property type="protein sequence ID" value="KAJ9558029.1"/>
    <property type="molecule type" value="Genomic_DNA"/>
</dbReference>
<reference evidence="1" key="1">
    <citation type="submission" date="2023-03" db="EMBL/GenBank/DDBJ databases">
        <title>Chromosome-scale reference genome and RAD-based genetic map of yellow starthistle (Centaurea solstitialis) reveal putative structural variation and QTLs associated with invader traits.</title>
        <authorList>
            <person name="Reatini B."/>
            <person name="Cang F.A."/>
            <person name="Jiang Q."/>
            <person name="Mckibben M.T.W."/>
            <person name="Barker M.S."/>
            <person name="Rieseberg L.H."/>
            <person name="Dlugosch K.M."/>
        </authorList>
    </citation>
    <scope>NUCLEOTIDE SEQUENCE</scope>
    <source>
        <strain evidence="1">CAN-66</strain>
        <tissue evidence="1">Leaf</tissue>
    </source>
</reference>
<accession>A0AA38TBR3</accession>